<keyword evidence="3" id="KW-0808">Transferase</keyword>
<dbReference type="EMBL" id="PEZT01000001">
    <property type="protein sequence ID" value="PIS09622.1"/>
    <property type="molecule type" value="Genomic_DNA"/>
</dbReference>
<comment type="catalytic activity">
    <reaction evidence="8">
        <text>DNA(n) + a 2'-deoxyribonucleoside 5'-triphosphate = DNA(n+1) + diphosphate</text>
        <dbReference type="Rhea" id="RHEA:22508"/>
        <dbReference type="Rhea" id="RHEA-COMP:17339"/>
        <dbReference type="Rhea" id="RHEA-COMP:17340"/>
        <dbReference type="ChEBI" id="CHEBI:33019"/>
        <dbReference type="ChEBI" id="CHEBI:61560"/>
        <dbReference type="ChEBI" id="CHEBI:173112"/>
        <dbReference type="EC" id="2.7.7.7"/>
    </reaction>
</comment>
<evidence type="ECO:0000313" key="11">
    <source>
        <dbReference type="EMBL" id="PIS09622.1"/>
    </source>
</evidence>
<evidence type="ECO:0000256" key="5">
    <source>
        <dbReference type="ARBA" id="ARBA00022705"/>
    </source>
</evidence>
<keyword evidence="6" id="KW-0239">DNA-directed DNA polymerase</keyword>
<keyword evidence="4" id="KW-0548">Nucleotidyltransferase</keyword>
<evidence type="ECO:0000259" key="9">
    <source>
        <dbReference type="Pfam" id="PF06144"/>
    </source>
</evidence>
<dbReference type="InterPro" id="IPR048466">
    <property type="entry name" value="DNA_pol3_delta-like_C"/>
</dbReference>
<sequence>MIYFIHGEDQALTRSEALNLLKAAKKEKKEILRLDGLKISLNELIQAFESNSLFGQDKLIYLENFFQRNKSKNKEEILTYLKASEILPDLIIWEKKEISGTTLRWLPKNWDYRVFKIKQSIFSFLDSLTPYNQETNLSLLRKASSKDGPELVFYMMAKRIRDLLLAKELGKKGLVGAPWQIGKLIKQSQAFTIEKLLTIYKKLLNIDLDIKTGGSFMPLDWHLDLLLTRL</sequence>
<dbReference type="Gene3D" id="3.40.50.300">
    <property type="entry name" value="P-loop containing nucleotide triphosphate hydrolases"/>
    <property type="match status" value="1"/>
</dbReference>
<accession>A0A2H0WAE3</accession>
<evidence type="ECO:0000256" key="3">
    <source>
        <dbReference type="ARBA" id="ARBA00022679"/>
    </source>
</evidence>
<dbReference type="Pfam" id="PF21694">
    <property type="entry name" value="DNA_pol3_delta_C"/>
    <property type="match status" value="1"/>
</dbReference>
<feature type="domain" description="DNA polymerase III delta subunit-like C-terminal" evidence="10">
    <location>
        <begin position="119"/>
        <end position="214"/>
    </location>
</feature>
<organism evidence="11 12">
    <name type="scientific">Candidatus Beckwithbacteria bacterium CG10_big_fil_rev_8_21_14_0_10_34_10</name>
    <dbReference type="NCBI Taxonomy" id="1974495"/>
    <lineage>
        <taxon>Bacteria</taxon>
        <taxon>Candidatus Beckwithiibacteriota</taxon>
    </lineage>
</organism>
<evidence type="ECO:0000256" key="4">
    <source>
        <dbReference type="ARBA" id="ARBA00022695"/>
    </source>
</evidence>
<dbReference type="SUPFAM" id="SSF48019">
    <property type="entry name" value="post-AAA+ oligomerization domain-like"/>
    <property type="match status" value="1"/>
</dbReference>
<evidence type="ECO:0000256" key="6">
    <source>
        <dbReference type="ARBA" id="ARBA00022932"/>
    </source>
</evidence>
<proteinExistence type="inferred from homology"/>
<dbReference type="PANTHER" id="PTHR34388">
    <property type="entry name" value="DNA POLYMERASE III SUBUNIT DELTA"/>
    <property type="match status" value="1"/>
</dbReference>
<dbReference type="InterPro" id="IPR027417">
    <property type="entry name" value="P-loop_NTPase"/>
</dbReference>
<dbReference type="Gene3D" id="1.20.272.10">
    <property type="match status" value="1"/>
</dbReference>
<dbReference type="InterPro" id="IPR005790">
    <property type="entry name" value="DNA_polIII_delta"/>
</dbReference>
<dbReference type="AlphaFoldDB" id="A0A2H0WAE3"/>
<comment type="similarity">
    <text evidence="7">Belongs to the DNA polymerase HolA subunit family.</text>
</comment>
<dbReference type="GO" id="GO:0006261">
    <property type="term" value="P:DNA-templated DNA replication"/>
    <property type="evidence" value="ECO:0007669"/>
    <property type="project" value="TreeGrafter"/>
</dbReference>
<evidence type="ECO:0000256" key="7">
    <source>
        <dbReference type="ARBA" id="ARBA00034754"/>
    </source>
</evidence>
<dbReference type="InterPro" id="IPR008921">
    <property type="entry name" value="DNA_pol3_clamp-load_cplx_C"/>
</dbReference>
<protein>
    <recommendedName>
        <fullName evidence="2">DNA polymerase III subunit delta</fullName>
        <ecNumber evidence="1">2.7.7.7</ecNumber>
    </recommendedName>
</protein>
<dbReference type="Proteomes" id="UP000230093">
    <property type="component" value="Unassembled WGS sequence"/>
</dbReference>
<gene>
    <name evidence="11" type="ORF">COT75_00260</name>
</gene>
<dbReference type="GO" id="GO:0003887">
    <property type="term" value="F:DNA-directed DNA polymerase activity"/>
    <property type="evidence" value="ECO:0007669"/>
    <property type="project" value="UniProtKB-KW"/>
</dbReference>
<reference evidence="12" key="1">
    <citation type="submission" date="2017-09" db="EMBL/GenBank/DDBJ databases">
        <title>Depth-based differentiation of microbial function through sediment-hosted aquifers and enrichment of novel symbionts in the deep terrestrial subsurface.</title>
        <authorList>
            <person name="Probst A.J."/>
            <person name="Ladd B."/>
            <person name="Jarett J.K."/>
            <person name="Geller-Mcgrath D.E."/>
            <person name="Sieber C.M.K."/>
            <person name="Emerson J.B."/>
            <person name="Anantharaman K."/>
            <person name="Thomas B.C."/>
            <person name="Malmstrom R."/>
            <person name="Stieglmeier M."/>
            <person name="Klingl A."/>
            <person name="Woyke T."/>
            <person name="Ryan C.M."/>
            <person name="Banfield J.F."/>
        </authorList>
    </citation>
    <scope>NUCLEOTIDE SEQUENCE [LARGE SCALE GENOMIC DNA]</scope>
</reference>
<dbReference type="GO" id="GO:0009360">
    <property type="term" value="C:DNA polymerase III complex"/>
    <property type="evidence" value="ECO:0007669"/>
    <property type="project" value="InterPro"/>
</dbReference>
<evidence type="ECO:0000256" key="1">
    <source>
        <dbReference type="ARBA" id="ARBA00012417"/>
    </source>
</evidence>
<name>A0A2H0WAE3_9BACT</name>
<dbReference type="PANTHER" id="PTHR34388:SF1">
    <property type="entry name" value="DNA POLYMERASE III SUBUNIT DELTA"/>
    <property type="match status" value="1"/>
</dbReference>
<evidence type="ECO:0000313" key="12">
    <source>
        <dbReference type="Proteomes" id="UP000230093"/>
    </source>
</evidence>
<comment type="caution">
    <text evidence="11">The sequence shown here is derived from an EMBL/GenBank/DDBJ whole genome shotgun (WGS) entry which is preliminary data.</text>
</comment>
<feature type="domain" description="DNA polymerase III delta N-terminal" evidence="9">
    <location>
        <begin position="3"/>
        <end position="81"/>
    </location>
</feature>
<evidence type="ECO:0000256" key="8">
    <source>
        <dbReference type="ARBA" id="ARBA00049244"/>
    </source>
</evidence>
<keyword evidence="5" id="KW-0235">DNA replication</keyword>
<evidence type="ECO:0000259" key="10">
    <source>
        <dbReference type="Pfam" id="PF21694"/>
    </source>
</evidence>
<evidence type="ECO:0000256" key="2">
    <source>
        <dbReference type="ARBA" id="ARBA00017703"/>
    </source>
</evidence>
<dbReference type="EC" id="2.7.7.7" evidence="1"/>
<dbReference type="Pfam" id="PF06144">
    <property type="entry name" value="DNA_pol3_delta"/>
    <property type="match status" value="1"/>
</dbReference>
<dbReference type="GO" id="GO:0003677">
    <property type="term" value="F:DNA binding"/>
    <property type="evidence" value="ECO:0007669"/>
    <property type="project" value="InterPro"/>
</dbReference>
<dbReference type="InterPro" id="IPR010372">
    <property type="entry name" value="DNA_pol3_delta_N"/>
</dbReference>